<dbReference type="AlphaFoldDB" id="A0A4U5NU60"/>
<keyword evidence="4 6" id="KW-1133">Transmembrane helix</keyword>
<dbReference type="Gene3D" id="1.20.1740.10">
    <property type="entry name" value="Amino acid/polyamine transporter I"/>
    <property type="match status" value="1"/>
</dbReference>
<evidence type="ECO:0000256" key="3">
    <source>
        <dbReference type="ARBA" id="ARBA00022692"/>
    </source>
</evidence>
<protein>
    <recommendedName>
        <fullName evidence="7">Amino acid transporter transmembrane domain-containing protein</fullName>
    </recommendedName>
</protein>
<comment type="subcellular location">
    <subcellularLocation>
        <location evidence="1">Membrane</location>
    </subcellularLocation>
</comment>
<evidence type="ECO:0000256" key="5">
    <source>
        <dbReference type="ARBA" id="ARBA00023136"/>
    </source>
</evidence>
<sequence length="494" mass="54727">MVADSTPRNNVFTIGSENGLKQAEFEKSHGLHWIVTALFVVGQVAGAGFVAFPTALVQTQFWPGLFIMFMVCLLAAYSAYALGEGWNIMQKRWPEYREHCRKPYAEMGFRAMGSKIKNLVSVCLDANQFGSAVIYLLLSSKNIQDSIKAFSGYNFNFCIVVLILALFILPLTFLKSPEDFWWAVVLAMCTTSAAAVLIVVGGSKDYETCHPYKEMPEFSFTQYFLALGTFLFAYGGHASFPTIQHDMKKPSDFKKSVVLAFIILQALYLPISTTGYLVYGDSLRDSIINAIQTVWIQQALNILITAHCVLALTIIFNPLNQEMEEIFDVPHHFGIKRVFVRTAMMVAVVFVAESIPTFGPVLNLLGGSALMLTSLVFPCLFYVFLLSSQKKTEEGSKDADEAPSIQEVFEKAPKTTLAICCFIVVFALVGGGAATYSAIRELSTTHFEYPCYVAPFLDVKGVNSEQGHTNCCGHFSNVTWADSEACTAFRSFFN</sequence>
<feature type="transmembrane region" description="Helical" evidence="6">
    <location>
        <begin position="257"/>
        <end position="279"/>
    </location>
</feature>
<feature type="transmembrane region" description="Helical" evidence="6">
    <location>
        <begin position="364"/>
        <end position="387"/>
    </location>
</feature>
<feature type="transmembrane region" description="Helical" evidence="6">
    <location>
        <begin position="150"/>
        <end position="173"/>
    </location>
</feature>
<evidence type="ECO:0000256" key="2">
    <source>
        <dbReference type="ARBA" id="ARBA00022448"/>
    </source>
</evidence>
<name>A0A4U5NU60_STECR</name>
<accession>A0A4U5NU60</accession>
<feature type="transmembrane region" description="Helical" evidence="6">
    <location>
        <begin position="417"/>
        <end position="439"/>
    </location>
</feature>
<evidence type="ECO:0000259" key="7">
    <source>
        <dbReference type="Pfam" id="PF01490"/>
    </source>
</evidence>
<dbReference type="InterPro" id="IPR013057">
    <property type="entry name" value="AA_transpt_TM"/>
</dbReference>
<evidence type="ECO:0000256" key="1">
    <source>
        <dbReference type="ARBA" id="ARBA00004370"/>
    </source>
</evidence>
<evidence type="ECO:0000256" key="6">
    <source>
        <dbReference type="SAM" id="Phobius"/>
    </source>
</evidence>
<comment type="caution">
    <text evidence="8">The sequence shown here is derived from an EMBL/GenBank/DDBJ whole genome shotgun (WGS) entry which is preliminary data.</text>
</comment>
<dbReference type="STRING" id="34508.A0A4U5NU60"/>
<feature type="transmembrane region" description="Helical" evidence="6">
    <location>
        <begin position="299"/>
        <end position="317"/>
    </location>
</feature>
<feature type="transmembrane region" description="Helical" evidence="6">
    <location>
        <begin position="220"/>
        <end position="236"/>
    </location>
</feature>
<feature type="domain" description="Amino acid transporter transmembrane" evidence="7">
    <location>
        <begin position="31"/>
        <end position="393"/>
    </location>
</feature>
<evidence type="ECO:0000256" key="4">
    <source>
        <dbReference type="ARBA" id="ARBA00022989"/>
    </source>
</evidence>
<keyword evidence="2" id="KW-0813">Transport</keyword>
<feature type="transmembrane region" description="Helical" evidence="6">
    <location>
        <begin position="61"/>
        <end position="82"/>
    </location>
</feature>
<dbReference type="Pfam" id="PF01490">
    <property type="entry name" value="Aa_trans"/>
    <property type="match status" value="1"/>
</dbReference>
<feature type="transmembrane region" description="Helical" evidence="6">
    <location>
        <begin position="180"/>
        <end position="200"/>
    </location>
</feature>
<feature type="transmembrane region" description="Helical" evidence="6">
    <location>
        <begin position="31"/>
        <end position="55"/>
    </location>
</feature>
<reference evidence="8 9" key="2">
    <citation type="journal article" date="2019" name="G3 (Bethesda)">
        <title>Hybrid Assembly of the Genome of the Entomopathogenic Nematode Steinernema carpocapsae Identifies the X-Chromosome.</title>
        <authorList>
            <person name="Serra L."/>
            <person name="Macchietto M."/>
            <person name="Macias-Munoz A."/>
            <person name="McGill C.J."/>
            <person name="Rodriguez I.M."/>
            <person name="Rodriguez B."/>
            <person name="Murad R."/>
            <person name="Mortazavi A."/>
        </authorList>
    </citation>
    <scope>NUCLEOTIDE SEQUENCE [LARGE SCALE GENOMIC DNA]</scope>
    <source>
        <strain evidence="8 9">ALL</strain>
    </source>
</reference>
<organism evidence="8 9">
    <name type="scientific">Steinernema carpocapsae</name>
    <name type="common">Entomopathogenic nematode</name>
    <dbReference type="NCBI Taxonomy" id="34508"/>
    <lineage>
        <taxon>Eukaryota</taxon>
        <taxon>Metazoa</taxon>
        <taxon>Ecdysozoa</taxon>
        <taxon>Nematoda</taxon>
        <taxon>Chromadorea</taxon>
        <taxon>Rhabditida</taxon>
        <taxon>Tylenchina</taxon>
        <taxon>Panagrolaimomorpha</taxon>
        <taxon>Strongyloidoidea</taxon>
        <taxon>Steinernematidae</taxon>
        <taxon>Steinernema</taxon>
    </lineage>
</organism>
<evidence type="ECO:0000313" key="8">
    <source>
        <dbReference type="EMBL" id="TKR87049.1"/>
    </source>
</evidence>
<evidence type="ECO:0000313" key="9">
    <source>
        <dbReference type="Proteomes" id="UP000298663"/>
    </source>
</evidence>
<reference evidence="8 9" key="1">
    <citation type="journal article" date="2015" name="Genome Biol.">
        <title>Comparative genomics of Steinernema reveals deeply conserved gene regulatory networks.</title>
        <authorList>
            <person name="Dillman A.R."/>
            <person name="Macchietto M."/>
            <person name="Porter C.F."/>
            <person name="Rogers A."/>
            <person name="Williams B."/>
            <person name="Antoshechkin I."/>
            <person name="Lee M.M."/>
            <person name="Goodwin Z."/>
            <person name="Lu X."/>
            <person name="Lewis E.E."/>
            <person name="Goodrich-Blair H."/>
            <person name="Stock S.P."/>
            <person name="Adams B.J."/>
            <person name="Sternberg P.W."/>
            <person name="Mortazavi A."/>
        </authorList>
    </citation>
    <scope>NUCLEOTIDE SEQUENCE [LARGE SCALE GENOMIC DNA]</scope>
    <source>
        <strain evidence="8 9">ALL</strain>
    </source>
</reference>
<dbReference type="Proteomes" id="UP000298663">
    <property type="component" value="Unassembled WGS sequence"/>
</dbReference>
<keyword evidence="3 6" id="KW-0812">Transmembrane</keyword>
<dbReference type="GO" id="GO:0016020">
    <property type="term" value="C:membrane"/>
    <property type="evidence" value="ECO:0007669"/>
    <property type="project" value="UniProtKB-SubCell"/>
</dbReference>
<feature type="transmembrane region" description="Helical" evidence="6">
    <location>
        <begin position="119"/>
        <end position="138"/>
    </location>
</feature>
<proteinExistence type="predicted"/>
<dbReference type="EMBL" id="AZBU02000003">
    <property type="protein sequence ID" value="TKR87049.1"/>
    <property type="molecule type" value="Genomic_DNA"/>
</dbReference>
<gene>
    <name evidence="8" type="ORF">L596_011522</name>
</gene>
<dbReference type="FunFam" id="1.20.1740.10:FF:000052">
    <property type="entry name" value="Lysine histidine transporter-like 3"/>
    <property type="match status" value="1"/>
</dbReference>
<feature type="transmembrane region" description="Helical" evidence="6">
    <location>
        <begin position="338"/>
        <end position="358"/>
    </location>
</feature>
<dbReference type="OrthoDB" id="655540at2759"/>
<keyword evidence="9" id="KW-1185">Reference proteome</keyword>
<keyword evidence="5 6" id="KW-0472">Membrane</keyword>
<dbReference type="PANTHER" id="PTHR48017">
    <property type="entry name" value="OS05G0424000 PROTEIN-RELATED"/>
    <property type="match status" value="1"/>
</dbReference>